<evidence type="ECO:0000313" key="2">
    <source>
        <dbReference type="RefSeq" id="XP_031574810.1"/>
    </source>
</evidence>
<name>A0A6P8JEH7_ACTTE</name>
<dbReference type="GeneID" id="116308511"/>
<accession>A0A6P8JEH7</accession>
<protein>
    <submittedName>
        <fullName evidence="2">Uncharacterized protein LOC116308511</fullName>
    </submittedName>
</protein>
<dbReference type="Proteomes" id="UP000515163">
    <property type="component" value="Unplaced"/>
</dbReference>
<dbReference type="KEGG" id="aten:116308511"/>
<sequence>MKTTTTKNQTFAIILLKFGCRGKHLKQLISKLTKDAIVAAVCRDTTCPQTPLLAMSMPGCTMATACPAAPVCSPPISYPCTTQVSSPVITSTASCPGLCPSTCAPACNPVCCRSKITPVKDQVTKQKGAPLYDYALEDGEDS</sequence>
<dbReference type="AlphaFoldDB" id="A0A6P8JEH7"/>
<evidence type="ECO:0000313" key="1">
    <source>
        <dbReference type="Proteomes" id="UP000515163"/>
    </source>
</evidence>
<gene>
    <name evidence="2" type="primary">LOC116308511</name>
</gene>
<reference evidence="2" key="1">
    <citation type="submission" date="2025-08" db="UniProtKB">
        <authorList>
            <consortium name="RefSeq"/>
        </authorList>
    </citation>
    <scope>IDENTIFICATION</scope>
    <source>
        <tissue evidence="2">Tentacle</tissue>
    </source>
</reference>
<organism evidence="1 2">
    <name type="scientific">Actinia tenebrosa</name>
    <name type="common">Australian red waratah sea anemone</name>
    <dbReference type="NCBI Taxonomy" id="6105"/>
    <lineage>
        <taxon>Eukaryota</taxon>
        <taxon>Metazoa</taxon>
        <taxon>Cnidaria</taxon>
        <taxon>Anthozoa</taxon>
        <taxon>Hexacorallia</taxon>
        <taxon>Actiniaria</taxon>
        <taxon>Actiniidae</taxon>
        <taxon>Actinia</taxon>
    </lineage>
</organism>
<dbReference type="InParanoid" id="A0A6P8JEH7"/>
<keyword evidence="1" id="KW-1185">Reference proteome</keyword>
<dbReference type="RefSeq" id="XP_031574810.1">
    <property type="nucleotide sequence ID" value="XM_031718950.1"/>
</dbReference>
<proteinExistence type="predicted"/>